<gene>
    <name evidence="2" type="ORF">SK128_028241</name>
</gene>
<comment type="caution">
    <text evidence="2">The sequence shown here is derived from an EMBL/GenBank/DDBJ whole genome shotgun (WGS) entry which is preliminary data.</text>
</comment>
<organism evidence="2 3">
    <name type="scientific">Halocaridina rubra</name>
    <name type="common">Hawaiian red shrimp</name>
    <dbReference type="NCBI Taxonomy" id="373956"/>
    <lineage>
        <taxon>Eukaryota</taxon>
        <taxon>Metazoa</taxon>
        <taxon>Ecdysozoa</taxon>
        <taxon>Arthropoda</taxon>
        <taxon>Crustacea</taxon>
        <taxon>Multicrustacea</taxon>
        <taxon>Malacostraca</taxon>
        <taxon>Eumalacostraca</taxon>
        <taxon>Eucarida</taxon>
        <taxon>Decapoda</taxon>
        <taxon>Pleocyemata</taxon>
        <taxon>Caridea</taxon>
        <taxon>Atyoidea</taxon>
        <taxon>Atyidae</taxon>
        <taxon>Halocaridina</taxon>
    </lineage>
</organism>
<name>A0AAN8ZXS4_HALRR</name>
<evidence type="ECO:0000313" key="3">
    <source>
        <dbReference type="Proteomes" id="UP001381693"/>
    </source>
</evidence>
<evidence type="ECO:0000313" key="2">
    <source>
        <dbReference type="EMBL" id="KAK7072531.1"/>
    </source>
</evidence>
<dbReference type="AlphaFoldDB" id="A0AAN8ZXS4"/>
<sequence>MKNLPDLIPDGYGYKPLGARAWETLVTRAITSSFKTTNTRTQIFLHPEMTLVVNSRRLLVGDIKSNPGNTLRILHSTQPHMPTQHTLPESSVRKPGLASGFP</sequence>
<keyword evidence="3" id="KW-1185">Reference proteome</keyword>
<feature type="region of interest" description="Disordered" evidence="1">
    <location>
        <begin position="75"/>
        <end position="102"/>
    </location>
</feature>
<reference evidence="2 3" key="1">
    <citation type="submission" date="2023-11" db="EMBL/GenBank/DDBJ databases">
        <title>Halocaridina rubra genome assembly.</title>
        <authorList>
            <person name="Smith C."/>
        </authorList>
    </citation>
    <scope>NUCLEOTIDE SEQUENCE [LARGE SCALE GENOMIC DNA]</scope>
    <source>
        <strain evidence="2">EP-1</strain>
        <tissue evidence="2">Whole</tissue>
    </source>
</reference>
<dbReference type="Proteomes" id="UP001381693">
    <property type="component" value="Unassembled WGS sequence"/>
</dbReference>
<evidence type="ECO:0000256" key="1">
    <source>
        <dbReference type="SAM" id="MobiDB-lite"/>
    </source>
</evidence>
<proteinExistence type="predicted"/>
<feature type="compositionally biased region" description="Polar residues" evidence="1">
    <location>
        <begin position="75"/>
        <end position="89"/>
    </location>
</feature>
<protein>
    <submittedName>
        <fullName evidence="2">Uncharacterized protein</fullName>
    </submittedName>
</protein>
<dbReference type="EMBL" id="JAXCGZ010013441">
    <property type="protein sequence ID" value="KAK7072531.1"/>
    <property type="molecule type" value="Genomic_DNA"/>
</dbReference>
<accession>A0AAN8ZXS4</accession>